<evidence type="ECO:0000256" key="4">
    <source>
        <dbReference type="ARBA" id="ARBA00023172"/>
    </source>
</evidence>
<evidence type="ECO:0000256" key="1">
    <source>
        <dbReference type="ARBA" id="ARBA00008857"/>
    </source>
</evidence>
<dbReference type="PANTHER" id="PTHR30349:SF41">
    <property type="entry name" value="INTEGRASE_RECOMBINASE PROTEIN MJ0367-RELATED"/>
    <property type="match status" value="1"/>
</dbReference>
<dbReference type="Pfam" id="PF00589">
    <property type="entry name" value="Phage_integrase"/>
    <property type="match status" value="1"/>
</dbReference>
<protein>
    <submittedName>
        <fullName evidence="8">Phage integrase SAM-like domain-containing protein</fullName>
    </submittedName>
</protein>
<name>A0ABV8DHI6_9BURK</name>
<evidence type="ECO:0000313" key="8">
    <source>
        <dbReference type="EMBL" id="MFC3937954.1"/>
    </source>
</evidence>
<dbReference type="InterPro" id="IPR002104">
    <property type="entry name" value="Integrase_catalytic"/>
</dbReference>
<feature type="domain" description="Core-binding (CB)" evidence="7">
    <location>
        <begin position="115"/>
        <end position="200"/>
    </location>
</feature>
<evidence type="ECO:0000256" key="5">
    <source>
        <dbReference type="PROSITE-ProRule" id="PRU01248"/>
    </source>
</evidence>
<dbReference type="InterPro" id="IPR013762">
    <property type="entry name" value="Integrase-like_cat_sf"/>
</dbReference>
<evidence type="ECO:0000259" key="7">
    <source>
        <dbReference type="PROSITE" id="PS51900"/>
    </source>
</evidence>
<evidence type="ECO:0000256" key="3">
    <source>
        <dbReference type="ARBA" id="ARBA00023125"/>
    </source>
</evidence>
<evidence type="ECO:0000259" key="6">
    <source>
        <dbReference type="PROSITE" id="PS51898"/>
    </source>
</evidence>
<dbReference type="Gene3D" id="1.10.443.10">
    <property type="entry name" value="Intergrase catalytic core"/>
    <property type="match status" value="1"/>
</dbReference>
<dbReference type="InterPro" id="IPR044068">
    <property type="entry name" value="CB"/>
</dbReference>
<proteinExistence type="inferred from homology"/>
<keyword evidence="2" id="KW-0229">DNA integration</keyword>
<dbReference type="PROSITE" id="PS51900">
    <property type="entry name" value="CB"/>
    <property type="match status" value="1"/>
</dbReference>
<dbReference type="EMBL" id="JBHSAJ010000155">
    <property type="protein sequence ID" value="MFC3937954.1"/>
    <property type="molecule type" value="Genomic_DNA"/>
</dbReference>
<dbReference type="Proteomes" id="UP001595693">
    <property type="component" value="Unassembled WGS sequence"/>
</dbReference>
<sequence>MSLPLPIYLLGSSYYLHTRIGGKQVKRSLRTSYQRVAIIRAIALLNGLTMHKKPDLSNLSTYELDLSRGILKADGDEDHARLMQALQAMQAVQQAQPQAPAPIAAQAPADDPTALKLAELLEKFLSLKQVKQATAIAYKNCIDELAKFLKNPPITRITASDITRYQEFLAKKENGVKKGNSIRTIDNKISIIRAIFNFAIKQSYTRNGNPAENRALLTKKQRLSGGYAIFEKEEIEQFFKSEFFKEQEAKDPDYTTAVLFGLFTGCRIGEITSLKKDNFKKSSAGVSYLVIRDSKTQAGIREIPLHPCLIEKVSDFLEKKTDKIFKYVEKEGKGTGNAVGKKFARNLESAKIEREKLVFHSLRKFVNNELMKSGVSLENRCQFIGHEIENVNVSIYTNKINIDALAAAIFPTLEKFRDLIETKKAPWEGLVTDFSELVDPM</sequence>
<dbReference type="RefSeq" id="WP_055396295.1">
    <property type="nucleotide sequence ID" value="NZ_JAMXAX010000163.1"/>
</dbReference>
<comment type="similarity">
    <text evidence="1">Belongs to the 'phage' integrase family.</text>
</comment>
<dbReference type="PROSITE" id="PS51898">
    <property type="entry name" value="TYR_RECOMBINASE"/>
    <property type="match status" value="1"/>
</dbReference>
<reference evidence="9" key="1">
    <citation type="journal article" date="2019" name="Int. J. Syst. Evol. Microbiol.">
        <title>The Global Catalogue of Microorganisms (GCM) 10K type strain sequencing project: providing services to taxonomists for standard genome sequencing and annotation.</title>
        <authorList>
            <consortium name="The Broad Institute Genomics Platform"/>
            <consortium name="The Broad Institute Genome Sequencing Center for Infectious Disease"/>
            <person name="Wu L."/>
            <person name="Ma J."/>
        </authorList>
    </citation>
    <scope>NUCLEOTIDE SEQUENCE [LARGE SCALE GENOMIC DNA]</scope>
    <source>
        <strain evidence="9">CCUG 2113</strain>
    </source>
</reference>
<dbReference type="InterPro" id="IPR025269">
    <property type="entry name" value="SAM-like_dom"/>
</dbReference>
<keyword evidence="3 5" id="KW-0238">DNA-binding</keyword>
<comment type="caution">
    <text evidence="8">The sequence shown here is derived from an EMBL/GenBank/DDBJ whole genome shotgun (WGS) entry which is preliminary data.</text>
</comment>
<accession>A0ABV8DHI6</accession>
<keyword evidence="9" id="KW-1185">Reference proteome</keyword>
<feature type="domain" description="Tyr recombinase" evidence="6">
    <location>
        <begin position="225"/>
        <end position="410"/>
    </location>
</feature>
<dbReference type="InterPro" id="IPR010998">
    <property type="entry name" value="Integrase_recombinase_N"/>
</dbReference>
<dbReference type="InterPro" id="IPR050090">
    <property type="entry name" value="Tyrosine_recombinase_XerCD"/>
</dbReference>
<dbReference type="Gene3D" id="1.10.150.130">
    <property type="match status" value="1"/>
</dbReference>
<dbReference type="SUPFAM" id="SSF56349">
    <property type="entry name" value="DNA breaking-rejoining enzymes"/>
    <property type="match status" value="1"/>
</dbReference>
<gene>
    <name evidence="8" type="ORF">ACFOW3_25375</name>
</gene>
<evidence type="ECO:0000256" key="2">
    <source>
        <dbReference type="ARBA" id="ARBA00022908"/>
    </source>
</evidence>
<dbReference type="Pfam" id="PF13102">
    <property type="entry name" value="Phage_int_SAM_5"/>
    <property type="match status" value="1"/>
</dbReference>
<organism evidence="8 9">
    <name type="scientific">Acidovorax facilis</name>
    <dbReference type="NCBI Taxonomy" id="12917"/>
    <lineage>
        <taxon>Bacteria</taxon>
        <taxon>Pseudomonadati</taxon>
        <taxon>Pseudomonadota</taxon>
        <taxon>Betaproteobacteria</taxon>
        <taxon>Burkholderiales</taxon>
        <taxon>Comamonadaceae</taxon>
        <taxon>Acidovorax</taxon>
    </lineage>
</organism>
<keyword evidence="4" id="KW-0233">DNA recombination</keyword>
<dbReference type="PANTHER" id="PTHR30349">
    <property type="entry name" value="PHAGE INTEGRASE-RELATED"/>
    <property type="match status" value="1"/>
</dbReference>
<evidence type="ECO:0000313" key="9">
    <source>
        <dbReference type="Proteomes" id="UP001595693"/>
    </source>
</evidence>
<dbReference type="InterPro" id="IPR011010">
    <property type="entry name" value="DNA_brk_join_enz"/>
</dbReference>